<evidence type="ECO:0000256" key="2">
    <source>
        <dbReference type="ARBA" id="ARBA00022670"/>
    </source>
</evidence>
<evidence type="ECO:0000256" key="3">
    <source>
        <dbReference type="ARBA" id="ARBA00022729"/>
    </source>
</evidence>
<dbReference type="PANTHER" id="PTHR15462">
    <property type="entry name" value="SERINE PROTEASE"/>
    <property type="match status" value="1"/>
</dbReference>
<dbReference type="PRINTS" id="PR00839">
    <property type="entry name" value="V8PROTEASE"/>
</dbReference>
<keyword evidence="2 6" id="KW-0645">Protease</keyword>
<comment type="similarity">
    <text evidence="1 6">Belongs to the peptidase S1B family.</text>
</comment>
<keyword evidence="5 6" id="KW-0720">Serine protease</keyword>
<dbReference type="PANTHER" id="PTHR15462:SF8">
    <property type="entry name" value="SERINE PROTEASE"/>
    <property type="match status" value="1"/>
</dbReference>
<sequence length="310" mass="33340">MTKRRVDGAIAALGVVFGVMWATAQVSQSGATEQRPAMTVKVATVKAPQVLIQSDGYVPSGLKLSKNPAEGSRNIFGRDDRVPMVSSSYPWSAIGRVEGEIDSTRMSTCTGTLIAQDLVVTNAHCVFKDGKAHRSMSFAPNLINNQSRDRAVVVSAVVGTNRPENEPTKDWAILKLDQALGRKYGWMEWASADVPTLVELREQFALAGYSNDFPKEQGGSTAGVHLGCSIRGFEPQFGLAMHDCDMTSGASGGAIFTISQKGIGKIVALNVAERKNPEGKYPAEFSRETANYAVLTREWAGAAQELRAGR</sequence>
<dbReference type="Pfam" id="PF13365">
    <property type="entry name" value="Trypsin_2"/>
    <property type="match status" value="1"/>
</dbReference>
<protein>
    <recommendedName>
        <fullName evidence="6">Serine protease</fullName>
        <ecNumber evidence="6">3.4.21.-</ecNumber>
    </recommendedName>
</protein>
<organism evidence="7">
    <name type="scientific">Leptolyngbya boryana CZ1</name>
    <dbReference type="NCBI Taxonomy" id="3060204"/>
    <lineage>
        <taxon>Bacteria</taxon>
        <taxon>Bacillati</taxon>
        <taxon>Cyanobacteriota</taxon>
        <taxon>Cyanophyceae</taxon>
        <taxon>Leptolyngbyales</taxon>
        <taxon>Leptolyngbyaceae</taxon>
        <taxon>Leptolyngbya group</taxon>
        <taxon>Leptolyngbya</taxon>
    </lineage>
</organism>
<dbReference type="GO" id="GO:0006508">
    <property type="term" value="P:proteolysis"/>
    <property type="evidence" value="ECO:0007669"/>
    <property type="project" value="UniProtKB-KW"/>
</dbReference>
<keyword evidence="3" id="KW-0732">Signal</keyword>
<proteinExistence type="inferred from homology"/>
<gene>
    <name evidence="7" type="ORF">Q2T42_19950</name>
</gene>
<dbReference type="SUPFAM" id="SSF50494">
    <property type="entry name" value="Trypsin-like serine proteases"/>
    <property type="match status" value="1"/>
</dbReference>
<accession>A0AA96WQM0</accession>
<dbReference type="InterPro" id="IPR043504">
    <property type="entry name" value="Peptidase_S1_PA_chymotrypsin"/>
</dbReference>
<reference evidence="7" key="1">
    <citation type="journal article" date="2023" name="Plants (Basel)">
        <title>Genomic Analysis of Leptolyngbya boryana CZ1 Reveals Efficient Carbon Fixation Modules.</title>
        <authorList>
            <person name="Bai X."/>
            <person name="Wang H."/>
            <person name="Cheng W."/>
            <person name="Wang J."/>
            <person name="Ma M."/>
            <person name="Hu H."/>
            <person name="Song Z."/>
            <person name="Ma H."/>
            <person name="Fan Y."/>
            <person name="Du C."/>
            <person name="Xu J."/>
        </authorList>
    </citation>
    <scope>NUCLEOTIDE SEQUENCE</scope>
    <source>
        <strain evidence="7">CZ1</strain>
    </source>
</reference>
<dbReference type="InterPro" id="IPR050966">
    <property type="entry name" value="Glutamyl_endopeptidase"/>
</dbReference>
<dbReference type="AlphaFoldDB" id="A0AA96WQM0"/>
<evidence type="ECO:0000313" key="7">
    <source>
        <dbReference type="EMBL" id="WNZ44106.1"/>
    </source>
</evidence>
<evidence type="ECO:0000256" key="6">
    <source>
        <dbReference type="RuleBase" id="RU004296"/>
    </source>
</evidence>
<name>A0AA96WQM0_LEPBY</name>
<dbReference type="InterPro" id="IPR009003">
    <property type="entry name" value="Peptidase_S1_PA"/>
</dbReference>
<dbReference type="GO" id="GO:0008236">
    <property type="term" value="F:serine-type peptidase activity"/>
    <property type="evidence" value="ECO:0007669"/>
    <property type="project" value="UniProtKB-KW"/>
</dbReference>
<dbReference type="Gene3D" id="2.40.10.10">
    <property type="entry name" value="Trypsin-like serine proteases"/>
    <property type="match status" value="2"/>
</dbReference>
<evidence type="ECO:0000256" key="4">
    <source>
        <dbReference type="ARBA" id="ARBA00022801"/>
    </source>
</evidence>
<reference evidence="7" key="2">
    <citation type="submission" date="2023-07" db="EMBL/GenBank/DDBJ databases">
        <authorList>
            <person name="Bai X.-H."/>
            <person name="Wang H.-H."/>
            <person name="Wang J."/>
            <person name="Ma M.-Y."/>
            <person name="Hu H.-H."/>
            <person name="Song Z.-L."/>
            <person name="Ma H.-G."/>
            <person name="Fan Y."/>
            <person name="Du C.-Y."/>
            <person name="Xu J.-C."/>
        </authorList>
    </citation>
    <scope>NUCLEOTIDE SEQUENCE</scope>
    <source>
        <strain evidence="7">CZ1</strain>
    </source>
</reference>
<dbReference type="EMBL" id="CP130144">
    <property type="protein sequence ID" value="WNZ44106.1"/>
    <property type="molecule type" value="Genomic_DNA"/>
</dbReference>
<dbReference type="InterPro" id="IPR008256">
    <property type="entry name" value="Peptidase_S1B"/>
</dbReference>
<evidence type="ECO:0000256" key="1">
    <source>
        <dbReference type="ARBA" id="ARBA00008764"/>
    </source>
</evidence>
<evidence type="ECO:0000256" key="5">
    <source>
        <dbReference type="ARBA" id="ARBA00022825"/>
    </source>
</evidence>
<dbReference type="RefSeq" id="WP_316426294.1">
    <property type="nucleotide sequence ID" value="NZ_CP130144.1"/>
</dbReference>
<dbReference type="EC" id="3.4.21.-" evidence="6"/>
<keyword evidence="4 6" id="KW-0378">Hydrolase</keyword>